<reference evidence="3" key="1">
    <citation type="submission" date="2019-04" db="EMBL/GenBank/DDBJ databases">
        <title>Friends and foes A comparative genomics studyof 23 Aspergillus species from section Flavi.</title>
        <authorList>
            <consortium name="DOE Joint Genome Institute"/>
            <person name="Kjaerbolling I."/>
            <person name="Vesth T."/>
            <person name="Frisvad J.C."/>
            <person name="Nybo J.L."/>
            <person name="Theobald S."/>
            <person name="Kildgaard S."/>
            <person name="Isbrandt T."/>
            <person name="Kuo A."/>
            <person name="Sato A."/>
            <person name="Lyhne E.K."/>
            <person name="Kogle M.E."/>
            <person name="Wiebenga A."/>
            <person name="Kun R.S."/>
            <person name="Lubbers R.J."/>
            <person name="Makela M.R."/>
            <person name="Barry K."/>
            <person name="Chovatia M."/>
            <person name="Clum A."/>
            <person name="Daum C."/>
            <person name="Haridas S."/>
            <person name="He G."/>
            <person name="LaButti K."/>
            <person name="Lipzen A."/>
            <person name="Mondo S."/>
            <person name="Riley R."/>
            <person name="Salamov A."/>
            <person name="Simmons B.A."/>
            <person name="Magnuson J.K."/>
            <person name="Henrissat B."/>
            <person name="Mortensen U.H."/>
            <person name="Larsen T.O."/>
            <person name="Devries R.P."/>
            <person name="Grigoriev I.V."/>
            <person name="Machida M."/>
            <person name="Baker S.E."/>
            <person name="Andersen M.R."/>
        </authorList>
    </citation>
    <scope>NUCLEOTIDE SEQUENCE [LARGE SCALE GENOMIC DNA]</scope>
    <source>
        <strain evidence="3">CBS 130015</strain>
    </source>
</reference>
<feature type="transmembrane region" description="Helical" evidence="1">
    <location>
        <begin position="12"/>
        <end position="37"/>
    </location>
</feature>
<evidence type="ECO:0000313" key="3">
    <source>
        <dbReference type="Proteomes" id="UP000325433"/>
    </source>
</evidence>
<name>A0A5N6W2T5_9EURO</name>
<dbReference type="Proteomes" id="UP000325433">
    <property type="component" value="Unassembled WGS sequence"/>
</dbReference>
<sequence>MLFYEVQNKKKVLLYLTFFTICSPRLLLVFFFFFSLFSINPEANQKIHRDQDSTWTLNGHLLHTILFAFEGKSLLCPYKIVRLQTT</sequence>
<organism evidence="2 3">
    <name type="scientific">Aspergillus transmontanensis</name>
    <dbReference type="NCBI Taxonomy" id="1034304"/>
    <lineage>
        <taxon>Eukaryota</taxon>
        <taxon>Fungi</taxon>
        <taxon>Dikarya</taxon>
        <taxon>Ascomycota</taxon>
        <taxon>Pezizomycotina</taxon>
        <taxon>Eurotiomycetes</taxon>
        <taxon>Eurotiomycetidae</taxon>
        <taxon>Eurotiales</taxon>
        <taxon>Aspergillaceae</taxon>
        <taxon>Aspergillus</taxon>
        <taxon>Aspergillus subgen. Circumdati</taxon>
    </lineage>
</organism>
<dbReference type="EMBL" id="ML738323">
    <property type="protein sequence ID" value="KAE8313670.1"/>
    <property type="molecule type" value="Genomic_DNA"/>
</dbReference>
<gene>
    <name evidence="2" type="ORF">BDV41DRAFT_250078</name>
</gene>
<accession>A0A5N6W2T5</accession>
<evidence type="ECO:0000313" key="2">
    <source>
        <dbReference type="EMBL" id="KAE8313670.1"/>
    </source>
</evidence>
<protein>
    <submittedName>
        <fullName evidence="2">Uncharacterized protein</fullName>
    </submittedName>
</protein>
<keyword evidence="1" id="KW-0812">Transmembrane</keyword>
<keyword evidence="3" id="KW-1185">Reference proteome</keyword>
<keyword evidence="1" id="KW-0472">Membrane</keyword>
<dbReference type="AlphaFoldDB" id="A0A5N6W2T5"/>
<evidence type="ECO:0000256" key="1">
    <source>
        <dbReference type="SAM" id="Phobius"/>
    </source>
</evidence>
<proteinExistence type="predicted"/>
<keyword evidence="1" id="KW-1133">Transmembrane helix</keyword>